<proteinExistence type="predicted"/>
<sequence length="330" mass="35410">MKRLLVFVLVLFFLPGCQSESDQKGEGASGPTRFVTIGTGGVTGVYYPVGGAISKLVNQKRDQYNVRTTVESTGGSVFNVNALMNGDIELGVVQSDLQYQAFKGLGEWEGRPQQKLRAMFALHPEAVTILAAADAGIDSVEDLKGKIVNIGAPGTGQRVNALDLFAVAGINPDTDLRAEGIKPAEAAGMLQDGRIDAYFYTVGHPNGSIKEAAAGTRKVKFVPVSERYVRDLVEKLPFYAPADIPVEPYPGVANEAPVPTYGVKATICTSTDVPEDLIYLLTREVFENLDNLTTLHPALAGLTQENMLQGLSAPLHPGAEKYFREVGLIE</sequence>
<dbReference type="OrthoDB" id="9780180at2"/>
<reference evidence="2 3" key="1">
    <citation type="journal article" date="2015" name="Genome Announc.">
        <title>Genomes of Geoalkalibacter ferrihydriticus Z-0531T and Geoalkalibacter subterraneus Red1T, Two Haloalkaliphilic Metal-Reducing Deltaproteobacteria.</title>
        <authorList>
            <person name="Badalamenti J.P."/>
            <person name="Krajmalnik-Brown R."/>
            <person name="Torres C.I."/>
            <person name="Bond D.R."/>
        </authorList>
    </citation>
    <scope>NUCLEOTIDE SEQUENCE [LARGE SCALE GENOMIC DNA]</scope>
    <source>
        <strain evidence="2 3">Red1</strain>
    </source>
</reference>
<dbReference type="SUPFAM" id="SSF53850">
    <property type="entry name" value="Periplasmic binding protein-like II"/>
    <property type="match status" value="1"/>
</dbReference>
<dbReference type="CDD" id="cd13568">
    <property type="entry name" value="PBP2_TAXI_TRAP_like_3"/>
    <property type="match status" value="1"/>
</dbReference>
<dbReference type="Proteomes" id="UP000035036">
    <property type="component" value="Chromosome"/>
</dbReference>
<keyword evidence="3" id="KW-1185">Reference proteome</keyword>
<dbReference type="RefSeq" id="WP_040199062.1">
    <property type="nucleotide sequence ID" value="NZ_CP010311.1"/>
</dbReference>
<organism evidence="2 3">
    <name type="scientific">Geoalkalibacter subterraneus</name>
    <dbReference type="NCBI Taxonomy" id="483547"/>
    <lineage>
        <taxon>Bacteria</taxon>
        <taxon>Pseudomonadati</taxon>
        <taxon>Thermodesulfobacteriota</taxon>
        <taxon>Desulfuromonadia</taxon>
        <taxon>Desulfuromonadales</taxon>
        <taxon>Geoalkalibacteraceae</taxon>
        <taxon>Geoalkalibacter</taxon>
    </lineage>
</organism>
<accession>A0A0B5FNR5</accession>
<dbReference type="KEGG" id="gsb:GSUB_02605"/>
<dbReference type="EMBL" id="CP010311">
    <property type="protein sequence ID" value="AJF05680.1"/>
    <property type="molecule type" value="Genomic_DNA"/>
</dbReference>
<gene>
    <name evidence="2" type="ORF">GSUB_02605</name>
</gene>
<dbReference type="InterPro" id="IPR011852">
    <property type="entry name" value="TRAP_TAXI"/>
</dbReference>
<dbReference type="PANTHER" id="PTHR42941:SF1">
    <property type="entry name" value="SLL1037 PROTEIN"/>
    <property type="match status" value="1"/>
</dbReference>
<dbReference type="NCBIfam" id="TIGR02122">
    <property type="entry name" value="TRAP_TAXI"/>
    <property type="match status" value="1"/>
</dbReference>
<dbReference type="STRING" id="483547.GSUB_02605"/>
<dbReference type="PANTHER" id="PTHR42941">
    <property type="entry name" value="SLL1037 PROTEIN"/>
    <property type="match status" value="1"/>
</dbReference>
<evidence type="ECO:0000313" key="2">
    <source>
        <dbReference type="EMBL" id="AJF05680.1"/>
    </source>
</evidence>
<feature type="chain" id="PRO_5002102042" evidence="1">
    <location>
        <begin position="20"/>
        <end position="330"/>
    </location>
</feature>
<name>A0A0B5FNR5_9BACT</name>
<evidence type="ECO:0000256" key="1">
    <source>
        <dbReference type="SAM" id="SignalP"/>
    </source>
</evidence>
<keyword evidence="1" id="KW-0732">Signal</keyword>
<dbReference type="HOGENOM" id="CLU_033215_0_1_7"/>
<protein>
    <submittedName>
        <fullName evidence="2">C4-dicarboxylate ABC transporter substrate-binding protein</fullName>
    </submittedName>
</protein>
<dbReference type="AlphaFoldDB" id="A0A0B5FNR5"/>
<dbReference type="Gene3D" id="3.40.190.10">
    <property type="entry name" value="Periplasmic binding protein-like II"/>
    <property type="match status" value="2"/>
</dbReference>
<evidence type="ECO:0000313" key="3">
    <source>
        <dbReference type="Proteomes" id="UP000035036"/>
    </source>
</evidence>
<dbReference type="Pfam" id="PF16868">
    <property type="entry name" value="NMT1_3"/>
    <property type="match status" value="1"/>
</dbReference>
<feature type="signal peptide" evidence="1">
    <location>
        <begin position="1"/>
        <end position="19"/>
    </location>
</feature>